<evidence type="ECO:0000256" key="2">
    <source>
        <dbReference type="ARBA" id="ARBA00022737"/>
    </source>
</evidence>
<comment type="caution">
    <text evidence="5">The sequence shown here is derived from an EMBL/GenBank/DDBJ whole genome shotgun (WGS) entry which is preliminary data.</text>
</comment>
<proteinExistence type="predicted"/>
<dbReference type="InterPro" id="IPR015943">
    <property type="entry name" value="WD40/YVTN_repeat-like_dom_sf"/>
</dbReference>
<feature type="compositionally biased region" description="Basic and acidic residues" evidence="4">
    <location>
        <begin position="1152"/>
        <end position="1164"/>
    </location>
</feature>
<dbReference type="SMART" id="SM00320">
    <property type="entry name" value="WD40"/>
    <property type="match status" value="2"/>
</dbReference>
<dbReference type="InterPro" id="IPR036322">
    <property type="entry name" value="WD40_repeat_dom_sf"/>
</dbReference>
<dbReference type="Gene3D" id="2.130.10.10">
    <property type="entry name" value="YVTN repeat-like/Quinoprotein amine dehydrogenase"/>
    <property type="match status" value="1"/>
</dbReference>
<accession>A0A1R2BY24</accession>
<dbReference type="PROSITE" id="PS50294">
    <property type="entry name" value="WD_REPEATS_REGION"/>
    <property type="match status" value="1"/>
</dbReference>
<evidence type="ECO:0000313" key="5">
    <source>
        <dbReference type="EMBL" id="OMJ81659.1"/>
    </source>
</evidence>
<dbReference type="PROSITE" id="PS50082">
    <property type="entry name" value="WD_REPEATS_2"/>
    <property type="match status" value="1"/>
</dbReference>
<evidence type="ECO:0000256" key="4">
    <source>
        <dbReference type="SAM" id="MobiDB-lite"/>
    </source>
</evidence>
<gene>
    <name evidence="5" type="ORF">SteCoe_17818</name>
</gene>
<dbReference type="AlphaFoldDB" id="A0A1R2BY24"/>
<evidence type="ECO:0000256" key="3">
    <source>
        <dbReference type="PROSITE-ProRule" id="PRU00221"/>
    </source>
</evidence>
<dbReference type="Pfam" id="PF13385">
    <property type="entry name" value="Laminin_G_3"/>
    <property type="match status" value="1"/>
</dbReference>
<feature type="repeat" description="WD" evidence="3">
    <location>
        <begin position="149"/>
        <end position="183"/>
    </location>
</feature>
<protein>
    <submittedName>
        <fullName evidence="5">Uncharacterized protein</fullName>
    </submittedName>
</protein>
<feature type="region of interest" description="Disordered" evidence="4">
    <location>
        <begin position="1116"/>
        <end position="1164"/>
    </location>
</feature>
<dbReference type="PROSITE" id="PS00678">
    <property type="entry name" value="WD_REPEATS_1"/>
    <property type="match status" value="1"/>
</dbReference>
<dbReference type="InterPro" id="IPR001680">
    <property type="entry name" value="WD40_rpt"/>
</dbReference>
<feature type="compositionally biased region" description="Basic and acidic residues" evidence="4">
    <location>
        <begin position="842"/>
        <end position="864"/>
    </location>
</feature>
<keyword evidence="2" id="KW-0677">Repeat</keyword>
<evidence type="ECO:0000256" key="1">
    <source>
        <dbReference type="ARBA" id="ARBA00022574"/>
    </source>
</evidence>
<organism evidence="5 6">
    <name type="scientific">Stentor coeruleus</name>
    <dbReference type="NCBI Taxonomy" id="5963"/>
    <lineage>
        <taxon>Eukaryota</taxon>
        <taxon>Sar</taxon>
        <taxon>Alveolata</taxon>
        <taxon>Ciliophora</taxon>
        <taxon>Postciliodesmatophora</taxon>
        <taxon>Heterotrichea</taxon>
        <taxon>Heterotrichida</taxon>
        <taxon>Stentoridae</taxon>
        <taxon>Stentor</taxon>
    </lineage>
</organism>
<feature type="compositionally biased region" description="Basic and acidic residues" evidence="4">
    <location>
        <begin position="1116"/>
        <end position="1130"/>
    </location>
</feature>
<keyword evidence="6" id="KW-1185">Reference proteome</keyword>
<reference evidence="5 6" key="1">
    <citation type="submission" date="2016-11" db="EMBL/GenBank/DDBJ databases">
        <title>The macronuclear genome of Stentor coeruleus: a giant cell with tiny introns.</title>
        <authorList>
            <person name="Slabodnick M."/>
            <person name="Ruby J.G."/>
            <person name="Reiff S.B."/>
            <person name="Swart E.C."/>
            <person name="Gosai S."/>
            <person name="Prabakaran S."/>
            <person name="Witkowska E."/>
            <person name="Larue G.E."/>
            <person name="Fisher S."/>
            <person name="Freeman R.M."/>
            <person name="Gunawardena J."/>
            <person name="Chu W."/>
            <person name="Stover N.A."/>
            <person name="Gregory B.D."/>
            <person name="Nowacki M."/>
            <person name="Derisi J."/>
            <person name="Roy S.W."/>
            <person name="Marshall W.F."/>
            <person name="Sood P."/>
        </authorList>
    </citation>
    <scope>NUCLEOTIDE SEQUENCE [LARGE SCALE GENOMIC DNA]</scope>
    <source>
        <strain evidence="5">WM001</strain>
    </source>
</reference>
<sequence>MLTAEGISEIDNNTLHVISRIPTAQAYSTDKVYSLNVYDNSLYVFSNSAEYQIYSTDPPEFLKSVLCVEKQPYVPYSTIVAEGQIIFSNLCNISKVQKNSTKNILRSTLESIMPSMSQLSMYFVNISTLETLGQIRRLTKARIPNKTFINMLALQPEGKILLGACSDGTVRMWDVETKEEFVPLLNTGEEKRNKKTVQKYLKKAPNPINCVEFNTTGNEIISGDDKGTAQIWINNEDNEWKIQSQGRVSELGVLDLACFTYNGVSKYLALIKEGRLLELEISGNKIKPVSIYTVSNPTPITLGKSLYVLSSKHILLLWPGSEEKMLHLLTVVNITQNKLISHLPAQSLETLLPSPVIYPAYFYFYQNSGIVSYSILDSSVNQILQVSNISFFALRPMAKPIQVLYVSDSGVTYQNLETGAKAEIDGVSAIFSSQDNDLAQYIIVLGDDKNSISIFDTSTLTLQTFSIVLKIKTLIPSPVVYGITYETFHEHSIRLSKGFTTQVLHDISLDLTYRLEYDEHLVAAEWNNLGNFLALATSKRICILTSSLQIHKNYSIQDIPVSIYWFGSAVLLSKKDGVYYCGDSCKILFHTFSESTICAVLDDRIYLYSDGEVRPWPCSMLEPLLWGCLENAIDKKTLEQTVRIMATSSVSEQVIEKMLEKGFAEAAWYLAERNFVSLQVKIAILKELNRFDDIEKIIFRGKDSEDGHLIEEIHSDHNWKLEKNLLGEIAKFFDSKGQLQKEATFLKLAKNYWDLSLLHLSVGNKYILSESPSNNEPELEDSNIEPNLLLPELKLAYGESAYSQKVANQEILEAFTENISQWFGWDALKPPEKIVPQFMEQSLKKPREKDKEESKEKSKEKKIEDSEESEEEIEDENQAIYCYFRCDEGKGTIITDVIAGKVIRINEEQWVGMLEEGEPLDYDDKWGKQASPSYRILLFKDSFVIVEDIKLSKAWSVEFWIVVNEPTCNVFTLGSLILQTENFNFRVINSMTELEMDRTDSFRELKQGSWEHICISVKEPNIYIYISGNLVLSGKCGPVKEKTSFVMGGNSGYMTELRIWKTCRNTEQIKENYKCPLEILSEKRKKKWGNIKINKTEKKIEDVALTSSTISTAPKTEFRLPMPDKPKVELKPPGGFPRKLAMPSAAKFKPPAPKEKVQNEDQQA</sequence>
<dbReference type="Gene3D" id="2.60.120.200">
    <property type="match status" value="1"/>
</dbReference>
<name>A0A1R2BY24_9CILI</name>
<evidence type="ECO:0000313" key="6">
    <source>
        <dbReference type="Proteomes" id="UP000187209"/>
    </source>
</evidence>
<keyword evidence="1 3" id="KW-0853">WD repeat</keyword>
<dbReference type="Proteomes" id="UP000187209">
    <property type="component" value="Unassembled WGS sequence"/>
</dbReference>
<dbReference type="SUPFAM" id="SSF49899">
    <property type="entry name" value="Concanavalin A-like lectins/glucanases"/>
    <property type="match status" value="1"/>
</dbReference>
<dbReference type="OrthoDB" id="5594999at2759"/>
<dbReference type="EMBL" id="MPUH01000371">
    <property type="protein sequence ID" value="OMJ81659.1"/>
    <property type="molecule type" value="Genomic_DNA"/>
</dbReference>
<dbReference type="InterPro" id="IPR013320">
    <property type="entry name" value="ConA-like_dom_sf"/>
</dbReference>
<dbReference type="Pfam" id="PF00400">
    <property type="entry name" value="WD40"/>
    <property type="match status" value="2"/>
</dbReference>
<dbReference type="SUPFAM" id="SSF50978">
    <property type="entry name" value="WD40 repeat-like"/>
    <property type="match status" value="1"/>
</dbReference>
<dbReference type="InterPro" id="IPR019775">
    <property type="entry name" value="WD40_repeat_CS"/>
</dbReference>
<feature type="region of interest" description="Disordered" evidence="4">
    <location>
        <begin position="839"/>
        <end position="872"/>
    </location>
</feature>